<evidence type="ECO:0000313" key="2">
    <source>
        <dbReference type="Proteomes" id="UP000038010"/>
    </source>
</evidence>
<dbReference type="AlphaFoldDB" id="A0A0N1H4Z3"/>
<dbReference type="OrthoDB" id="4160219at2759"/>
<dbReference type="GeneID" id="28739880"/>
<evidence type="ECO:0000313" key="1">
    <source>
        <dbReference type="EMBL" id="KPI40593.1"/>
    </source>
</evidence>
<dbReference type="Proteomes" id="UP000038010">
    <property type="component" value="Unassembled WGS sequence"/>
</dbReference>
<dbReference type="InterPro" id="IPR036259">
    <property type="entry name" value="MFS_trans_sf"/>
</dbReference>
<dbReference type="EMBL" id="LFJN01000012">
    <property type="protein sequence ID" value="KPI40593.1"/>
    <property type="molecule type" value="Genomic_DNA"/>
</dbReference>
<proteinExistence type="predicted"/>
<reference evidence="1 2" key="1">
    <citation type="submission" date="2015-06" db="EMBL/GenBank/DDBJ databases">
        <title>Draft genome of the ant-associated black yeast Phialophora attae CBS 131958.</title>
        <authorList>
            <person name="Moreno L.F."/>
            <person name="Stielow B.J."/>
            <person name="de Hoog S."/>
            <person name="Vicente V.A."/>
            <person name="Weiss V.A."/>
            <person name="de Vries M."/>
            <person name="Cruz L.M."/>
            <person name="Souza E.M."/>
        </authorList>
    </citation>
    <scope>NUCLEOTIDE SEQUENCE [LARGE SCALE GENOMIC DNA]</scope>
    <source>
        <strain evidence="1 2">CBS 131958</strain>
    </source>
</reference>
<comment type="caution">
    <text evidence="1">The sequence shown here is derived from an EMBL/GenBank/DDBJ whole genome shotgun (WGS) entry which is preliminary data.</text>
</comment>
<dbReference type="RefSeq" id="XP_018000556.1">
    <property type="nucleotide sequence ID" value="XM_018148000.1"/>
</dbReference>
<dbReference type="VEuPathDB" id="FungiDB:AB675_7618"/>
<accession>A0A0N1H4Z3</accession>
<keyword evidence="2" id="KW-1185">Reference proteome</keyword>
<organism evidence="1 2">
    <name type="scientific">Cyphellophora attinorum</name>
    <dbReference type="NCBI Taxonomy" id="1664694"/>
    <lineage>
        <taxon>Eukaryota</taxon>
        <taxon>Fungi</taxon>
        <taxon>Dikarya</taxon>
        <taxon>Ascomycota</taxon>
        <taxon>Pezizomycotina</taxon>
        <taxon>Eurotiomycetes</taxon>
        <taxon>Chaetothyriomycetidae</taxon>
        <taxon>Chaetothyriales</taxon>
        <taxon>Cyphellophoraceae</taxon>
        <taxon>Cyphellophora</taxon>
    </lineage>
</organism>
<gene>
    <name evidence="1" type="ORF">AB675_7618</name>
</gene>
<name>A0A0N1H4Z3_9EURO</name>
<protein>
    <submittedName>
        <fullName evidence="1">Uncharacterized protein</fullName>
    </submittedName>
</protein>
<sequence length="223" mass="23841">MGCTILHSGVCHFCTWLDAAVAGLMLIPTNAGFGLGGVLAGWLHIKKSGSFYTSCLICFVLFAASNLVISQIATPNANIYVFVTVLFCNGFITGALLNYSLAHRPIGSFGSAISGGLFIRTLQEALRHGFKHENVKGKADLIRRLLGNPRLVYQLSGIEHDVAVEGYVSALRMLFIFGAVLSLAMLIFQALTGWTPPDTKDLSADERHAAGLSPIVSREAVTG</sequence>
<dbReference type="SUPFAM" id="SSF103473">
    <property type="entry name" value="MFS general substrate transporter"/>
    <property type="match status" value="1"/>
</dbReference>